<evidence type="ECO:0000256" key="5">
    <source>
        <dbReference type="ARBA" id="ARBA00022741"/>
    </source>
</evidence>
<dbReference type="GO" id="GO:0005737">
    <property type="term" value="C:cytoplasm"/>
    <property type="evidence" value="ECO:0007669"/>
    <property type="project" value="TreeGrafter"/>
</dbReference>
<dbReference type="PANTHER" id="PTHR10210">
    <property type="entry name" value="RIBOSE-PHOSPHATE DIPHOSPHOKINASE FAMILY MEMBER"/>
    <property type="match status" value="1"/>
</dbReference>
<dbReference type="SUPFAM" id="SSF53271">
    <property type="entry name" value="PRTase-like"/>
    <property type="match status" value="2"/>
</dbReference>
<evidence type="ECO:0000256" key="8">
    <source>
        <dbReference type="ARBA" id="ARBA00022842"/>
    </source>
</evidence>
<evidence type="ECO:0000313" key="13">
    <source>
        <dbReference type="EMBL" id="OGY86433.1"/>
    </source>
</evidence>
<dbReference type="Pfam" id="PF00156">
    <property type="entry name" value="Pribosyltran"/>
    <property type="match status" value="1"/>
</dbReference>
<keyword evidence="2" id="KW-0808">Transferase</keyword>
<gene>
    <name evidence="13" type="ORF">A2319_01275</name>
</gene>
<evidence type="ECO:0000256" key="3">
    <source>
        <dbReference type="ARBA" id="ARBA00022723"/>
    </source>
</evidence>
<dbReference type="InterPro" id="IPR000836">
    <property type="entry name" value="PRTase_dom"/>
</dbReference>
<dbReference type="GO" id="GO:0000287">
    <property type="term" value="F:magnesium ion binding"/>
    <property type="evidence" value="ECO:0007669"/>
    <property type="project" value="InterPro"/>
</dbReference>
<keyword evidence="4 10" id="KW-0545">Nucleotide biosynthesis</keyword>
<dbReference type="EMBL" id="MHKI01000020">
    <property type="protein sequence ID" value="OGY86433.1"/>
    <property type="molecule type" value="Genomic_DNA"/>
</dbReference>
<keyword evidence="6" id="KW-0418">Kinase</keyword>
<dbReference type="GO" id="GO:0016301">
    <property type="term" value="F:kinase activity"/>
    <property type="evidence" value="ECO:0007669"/>
    <property type="project" value="UniProtKB-KW"/>
</dbReference>
<feature type="domain" description="Ribose-phosphate pyrophosphokinase N-terminal" evidence="12">
    <location>
        <begin position="7"/>
        <end position="121"/>
    </location>
</feature>
<dbReference type="GO" id="GO:0006015">
    <property type="term" value="P:5-phosphoribose 1-diphosphate biosynthetic process"/>
    <property type="evidence" value="ECO:0007669"/>
    <property type="project" value="TreeGrafter"/>
</dbReference>
<dbReference type="Proteomes" id="UP000176420">
    <property type="component" value="Unassembled WGS sequence"/>
</dbReference>
<evidence type="ECO:0000256" key="7">
    <source>
        <dbReference type="ARBA" id="ARBA00022840"/>
    </source>
</evidence>
<keyword evidence="3" id="KW-0479">Metal-binding</keyword>
<dbReference type="GO" id="GO:0006164">
    <property type="term" value="P:purine nucleotide biosynthetic process"/>
    <property type="evidence" value="ECO:0007669"/>
    <property type="project" value="TreeGrafter"/>
</dbReference>
<protein>
    <recommendedName>
        <fullName evidence="1">ribose-phosphate diphosphokinase</fullName>
        <ecNumber evidence="1">2.7.6.1</ecNumber>
    </recommendedName>
</protein>
<evidence type="ECO:0000256" key="1">
    <source>
        <dbReference type="ARBA" id="ARBA00013247"/>
    </source>
</evidence>
<name>A0A1G2BB41_9BACT</name>
<evidence type="ECO:0000259" key="11">
    <source>
        <dbReference type="Pfam" id="PF00156"/>
    </source>
</evidence>
<proteinExistence type="inferred from homology"/>
<keyword evidence="7" id="KW-0067">ATP-binding</keyword>
<evidence type="ECO:0000259" key="12">
    <source>
        <dbReference type="Pfam" id="PF13793"/>
    </source>
</evidence>
<dbReference type="NCBIfam" id="TIGR01251">
    <property type="entry name" value="ribP_PPkin"/>
    <property type="match status" value="1"/>
</dbReference>
<comment type="caution">
    <text evidence="13">The sequence shown here is derived from an EMBL/GenBank/DDBJ whole genome shotgun (WGS) entry which is preliminary data.</text>
</comment>
<dbReference type="InterPro" id="IPR029057">
    <property type="entry name" value="PRTase-like"/>
</dbReference>
<keyword evidence="8" id="KW-0460">Magnesium</keyword>
<evidence type="ECO:0000256" key="10">
    <source>
        <dbReference type="RuleBase" id="RU004324"/>
    </source>
</evidence>
<reference evidence="13 14" key="1">
    <citation type="journal article" date="2016" name="Nat. Commun.">
        <title>Thousands of microbial genomes shed light on interconnected biogeochemical processes in an aquifer system.</title>
        <authorList>
            <person name="Anantharaman K."/>
            <person name="Brown C.T."/>
            <person name="Hug L.A."/>
            <person name="Sharon I."/>
            <person name="Castelle C.J."/>
            <person name="Probst A.J."/>
            <person name="Thomas B.C."/>
            <person name="Singh A."/>
            <person name="Wilkins M.J."/>
            <person name="Karaoz U."/>
            <person name="Brodie E.L."/>
            <person name="Williams K.H."/>
            <person name="Hubbard S.S."/>
            <person name="Banfield J.F."/>
        </authorList>
    </citation>
    <scope>NUCLEOTIDE SEQUENCE [LARGE SCALE GENOMIC DNA]</scope>
</reference>
<comment type="catalytic activity">
    <reaction evidence="9">
        <text>D-ribose 5-phosphate + ATP = 5-phospho-alpha-D-ribose 1-diphosphate + AMP + H(+)</text>
        <dbReference type="Rhea" id="RHEA:15609"/>
        <dbReference type="ChEBI" id="CHEBI:15378"/>
        <dbReference type="ChEBI" id="CHEBI:30616"/>
        <dbReference type="ChEBI" id="CHEBI:58017"/>
        <dbReference type="ChEBI" id="CHEBI:78346"/>
        <dbReference type="ChEBI" id="CHEBI:456215"/>
        <dbReference type="EC" id="2.7.6.1"/>
    </reaction>
</comment>
<evidence type="ECO:0000313" key="14">
    <source>
        <dbReference type="Proteomes" id="UP000176420"/>
    </source>
</evidence>
<accession>A0A1G2BB41</accession>
<dbReference type="InterPro" id="IPR005946">
    <property type="entry name" value="Rib-P_diPkinase"/>
</dbReference>
<dbReference type="GO" id="GO:0004749">
    <property type="term" value="F:ribose phosphate diphosphokinase activity"/>
    <property type="evidence" value="ECO:0007669"/>
    <property type="project" value="UniProtKB-EC"/>
</dbReference>
<feature type="domain" description="Phosphoribosyltransferase" evidence="11">
    <location>
        <begin position="150"/>
        <end position="264"/>
    </location>
</feature>
<evidence type="ECO:0000256" key="9">
    <source>
        <dbReference type="ARBA" id="ARBA00049535"/>
    </source>
</evidence>
<comment type="similarity">
    <text evidence="10">Belongs to the ribose-phosphate pyrophosphokinase family.</text>
</comment>
<evidence type="ECO:0000256" key="4">
    <source>
        <dbReference type="ARBA" id="ARBA00022727"/>
    </source>
</evidence>
<evidence type="ECO:0000256" key="2">
    <source>
        <dbReference type="ARBA" id="ARBA00022679"/>
    </source>
</evidence>
<sequence>MITKPLIFAGTANKPFAKKLAKEIGLKLGNMEIVRFADQETHVILHEDVKNRDVYIIQPTSMPVNETLMELLLMVHAIADFQPKKITAIMPFFGYRRQEKKTMAGEVLSFQLAAKLLKTAGVARILLIDLHKHRSVKYFKEFSIKAKELRAFEMIVDYFTKKKLQNFVVLAPDKGSIPESEKYAKSLNVPLVKVYKRRSIHRRDYAYFHDFQGEVKGKNILIVDDEINTAGTLMGVVDILKKKKARNIYFACTHAILSGKAVKRLQKTCIRQVVITDTIYTPTAKRLKKMKILSVTPLFAKVINQWTKKNS</sequence>
<dbReference type="Pfam" id="PF13793">
    <property type="entry name" value="Pribosyltran_N"/>
    <property type="match status" value="1"/>
</dbReference>
<dbReference type="AlphaFoldDB" id="A0A1G2BB41"/>
<dbReference type="FunFam" id="3.40.50.2020:FF:000007">
    <property type="entry name" value="Ribose-phosphate pyrophosphokinase"/>
    <property type="match status" value="1"/>
</dbReference>
<dbReference type="PANTHER" id="PTHR10210:SF41">
    <property type="entry name" value="RIBOSE-PHOSPHATE PYROPHOSPHOKINASE 1, CHLOROPLASTIC"/>
    <property type="match status" value="1"/>
</dbReference>
<keyword evidence="5" id="KW-0547">Nucleotide-binding</keyword>
<dbReference type="SMART" id="SM01400">
    <property type="entry name" value="Pribosyltran_N"/>
    <property type="match status" value="1"/>
</dbReference>
<dbReference type="Gene3D" id="3.40.50.2020">
    <property type="match status" value="2"/>
</dbReference>
<organism evidence="13 14">
    <name type="scientific">Candidatus Kerfeldbacteria bacterium RIFOXYB2_FULL_38_14</name>
    <dbReference type="NCBI Taxonomy" id="1798547"/>
    <lineage>
        <taxon>Bacteria</taxon>
        <taxon>Candidatus Kerfeldiibacteriota</taxon>
    </lineage>
</organism>
<dbReference type="InterPro" id="IPR029099">
    <property type="entry name" value="Pribosyltran_N"/>
</dbReference>
<dbReference type="GO" id="GO:0005524">
    <property type="term" value="F:ATP binding"/>
    <property type="evidence" value="ECO:0007669"/>
    <property type="project" value="UniProtKB-KW"/>
</dbReference>
<evidence type="ECO:0000256" key="6">
    <source>
        <dbReference type="ARBA" id="ARBA00022777"/>
    </source>
</evidence>
<dbReference type="CDD" id="cd06223">
    <property type="entry name" value="PRTases_typeI"/>
    <property type="match status" value="1"/>
</dbReference>
<dbReference type="EC" id="2.7.6.1" evidence="1"/>
<dbReference type="GO" id="GO:0002189">
    <property type="term" value="C:ribose phosphate diphosphokinase complex"/>
    <property type="evidence" value="ECO:0007669"/>
    <property type="project" value="TreeGrafter"/>
</dbReference>